<evidence type="ECO:0000313" key="1">
    <source>
        <dbReference type="EMBL" id="JAD49044.1"/>
    </source>
</evidence>
<name>A0A0A9ABL0_ARUDO</name>
<protein>
    <submittedName>
        <fullName evidence="1">Uncharacterized protein</fullName>
    </submittedName>
</protein>
<proteinExistence type="predicted"/>
<reference evidence="1" key="2">
    <citation type="journal article" date="2015" name="Data Brief">
        <title>Shoot transcriptome of the giant reed, Arundo donax.</title>
        <authorList>
            <person name="Barrero R.A."/>
            <person name="Guerrero F.D."/>
            <person name="Moolhuijzen P."/>
            <person name="Goolsby J.A."/>
            <person name="Tidwell J."/>
            <person name="Bellgard S.E."/>
            <person name="Bellgard M.I."/>
        </authorList>
    </citation>
    <scope>NUCLEOTIDE SEQUENCE</scope>
    <source>
        <tissue evidence="1">Shoot tissue taken approximately 20 cm above the soil surface</tissue>
    </source>
</reference>
<dbReference type="AlphaFoldDB" id="A0A0A9ABL0"/>
<reference evidence="1" key="1">
    <citation type="submission" date="2014-09" db="EMBL/GenBank/DDBJ databases">
        <authorList>
            <person name="Magalhaes I.L.F."/>
            <person name="Oliveira U."/>
            <person name="Santos F.R."/>
            <person name="Vidigal T.H.D.A."/>
            <person name="Brescovit A.D."/>
            <person name="Santos A.J."/>
        </authorList>
    </citation>
    <scope>NUCLEOTIDE SEQUENCE</scope>
    <source>
        <tissue evidence="1">Shoot tissue taken approximately 20 cm above the soil surface</tissue>
    </source>
</reference>
<accession>A0A0A9ABL0</accession>
<sequence>MCTLVMSLYLTFQEQSGGPNGIGNLVYDSLLCQLLNMVKKIYIYNLKK</sequence>
<organism evidence="1">
    <name type="scientific">Arundo donax</name>
    <name type="common">Giant reed</name>
    <name type="synonym">Donax arundinaceus</name>
    <dbReference type="NCBI Taxonomy" id="35708"/>
    <lineage>
        <taxon>Eukaryota</taxon>
        <taxon>Viridiplantae</taxon>
        <taxon>Streptophyta</taxon>
        <taxon>Embryophyta</taxon>
        <taxon>Tracheophyta</taxon>
        <taxon>Spermatophyta</taxon>
        <taxon>Magnoliopsida</taxon>
        <taxon>Liliopsida</taxon>
        <taxon>Poales</taxon>
        <taxon>Poaceae</taxon>
        <taxon>PACMAD clade</taxon>
        <taxon>Arundinoideae</taxon>
        <taxon>Arundineae</taxon>
        <taxon>Arundo</taxon>
    </lineage>
</organism>
<dbReference type="EMBL" id="GBRH01248851">
    <property type="protein sequence ID" value="JAD49044.1"/>
    <property type="molecule type" value="Transcribed_RNA"/>
</dbReference>